<evidence type="ECO:0000256" key="1">
    <source>
        <dbReference type="ARBA" id="ARBA00006336"/>
    </source>
</evidence>
<evidence type="ECO:0000313" key="5">
    <source>
        <dbReference type="EMBL" id="KAL0529368.1"/>
    </source>
</evidence>
<gene>
    <name evidence="5" type="ORF">Q4I28_001286</name>
</gene>
<sequence>MKGVRAAGTQQANSKALSSSLCVCLFCLRNLTARPPARPAGRPLSEGRRPRANPSRTAPTPSPVLFCFCFCFCFLASLVTPAHGPLLGAACSSMRHTHTHTRAHAHAHAHCCGNAESQTPLPPSLPPFPSSLFRMSELAEYSRLIQKFDTCRTAFMLCRGQGNVEPHTRDFHNACQVAKAMATVHQLLGPEWSVFIAAGPHDSQDTRHADHDVQLPEDAIIAENVQSSMLVPEVQLHILGDAERGIPPVQQVIIWGCETYGCVLQTSDELLAHGIRVAVLVDGCTSRIAEMHNTAVLQMSHWDGLMVTTAPSAIVQLTRSDARFVKPIIQILKTFAADWSTTQPLPELSSQRVEGGGDPATAVSDATAASPVSAVTTARDAATKTNSAYSGKGY</sequence>
<feature type="compositionally biased region" description="Low complexity" evidence="2">
    <location>
        <begin position="359"/>
        <end position="378"/>
    </location>
</feature>
<organism evidence="5 6">
    <name type="scientific">Leishmania naiffi</name>
    <dbReference type="NCBI Taxonomy" id="5678"/>
    <lineage>
        <taxon>Eukaryota</taxon>
        <taxon>Discoba</taxon>
        <taxon>Euglenozoa</taxon>
        <taxon>Kinetoplastea</taxon>
        <taxon>Metakinetoplastina</taxon>
        <taxon>Trypanosomatida</taxon>
        <taxon>Trypanosomatidae</taxon>
        <taxon>Leishmaniinae</taxon>
        <taxon>Leishmania</taxon>
        <taxon>Leishmania naiffi species complex</taxon>
    </lineage>
</organism>
<reference evidence="5 6" key="1">
    <citation type="submission" date="2024-02" db="EMBL/GenBank/DDBJ databases">
        <title>FIRST GENOME SEQUENCES OF Leishmania (Viannia) shawi, Leishmania (Viannia) lindenbergi AND Leishmania (Viannia) utingensis.</title>
        <authorList>
            <person name="Resadore F."/>
            <person name="Custodio M.G.F."/>
            <person name="Boite M.C."/>
            <person name="Cupolillo E."/>
            <person name="Ferreira G.E.M."/>
        </authorList>
    </citation>
    <scope>NUCLEOTIDE SEQUENCE [LARGE SCALE GENOMIC DNA]</scope>
    <source>
        <strain evidence="5 6">MDAS/BR/1979/M5533</strain>
    </source>
</reference>
<dbReference type="PANTHER" id="PTHR14119:SF3">
    <property type="entry name" value="ISOCHORISMATASE DOMAIN-CONTAINING PROTEIN 2"/>
    <property type="match status" value="1"/>
</dbReference>
<keyword evidence="3" id="KW-0472">Membrane</keyword>
<evidence type="ECO:0000259" key="4">
    <source>
        <dbReference type="Pfam" id="PF00857"/>
    </source>
</evidence>
<feature type="region of interest" description="Disordered" evidence="2">
    <location>
        <begin position="37"/>
        <end position="58"/>
    </location>
</feature>
<dbReference type="Pfam" id="PF00857">
    <property type="entry name" value="Isochorismatase"/>
    <property type="match status" value="1"/>
</dbReference>
<feature type="region of interest" description="Disordered" evidence="2">
    <location>
        <begin position="348"/>
        <end position="394"/>
    </location>
</feature>
<keyword evidence="3" id="KW-0812">Transmembrane</keyword>
<comment type="similarity">
    <text evidence="1">Belongs to the isochorismatase family.</text>
</comment>
<dbReference type="Proteomes" id="UP001501274">
    <property type="component" value="Unassembled WGS sequence"/>
</dbReference>
<accession>A0AAW3C7E1</accession>
<name>A0AAW3C7E1_9TRYP</name>
<evidence type="ECO:0000256" key="2">
    <source>
        <dbReference type="SAM" id="MobiDB-lite"/>
    </source>
</evidence>
<dbReference type="InterPro" id="IPR036380">
    <property type="entry name" value="Isochorismatase-like_sf"/>
</dbReference>
<feature type="domain" description="Isochorismatase-like" evidence="4">
    <location>
        <begin position="249"/>
        <end position="309"/>
    </location>
</feature>
<evidence type="ECO:0000256" key="3">
    <source>
        <dbReference type="SAM" id="Phobius"/>
    </source>
</evidence>
<dbReference type="AlphaFoldDB" id="A0AAW3C7E1"/>
<protein>
    <submittedName>
        <fullName evidence="5">Isochorismatase family</fullName>
    </submittedName>
</protein>
<comment type="caution">
    <text evidence="5">The sequence shown here is derived from an EMBL/GenBank/DDBJ whole genome shotgun (WGS) entry which is preliminary data.</text>
</comment>
<proteinExistence type="inferred from homology"/>
<dbReference type="InterPro" id="IPR000868">
    <property type="entry name" value="Isochorismatase-like_dom"/>
</dbReference>
<dbReference type="Gene3D" id="3.40.50.850">
    <property type="entry name" value="Isochorismatase-like"/>
    <property type="match status" value="1"/>
</dbReference>
<dbReference type="SUPFAM" id="SSF52499">
    <property type="entry name" value="Isochorismatase-like hydrolases"/>
    <property type="match status" value="1"/>
</dbReference>
<feature type="transmembrane region" description="Helical" evidence="3">
    <location>
        <begin position="63"/>
        <end position="87"/>
    </location>
</feature>
<feature type="compositionally biased region" description="Polar residues" evidence="2">
    <location>
        <begin position="383"/>
        <end position="394"/>
    </location>
</feature>
<dbReference type="EMBL" id="JBAMZN010000009">
    <property type="protein sequence ID" value="KAL0529368.1"/>
    <property type="molecule type" value="Genomic_DNA"/>
</dbReference>
<keyword evidence="6" id="KW-1185">Reference proteome</keyword>
<keyword evidence="3" id="KW-1133">Transmembrane helix</keyword>
<dbReference type="InterPro" id="IPR050993">
    <property type="entry name" value="Isochorismatase_domain"/>
</dbReference>
<evidence type="ECO:0000313" key="6">
    <source>
        <dbReference type="Proteomes" id="UP001501274"/>
    </source>
</evidence>
<dbReference type="PANTHER" id="PTHR14119">
    <property type="entry name" value="HYDROLASE"/>
    <property type="match status" value="1"/>
</dbReference>